<keyword evidence="7 9" id="KW-0378">Hydrolase</keyword>
<dbReference type="RefSeq" id="WP_053378159.1">
    <property type="nucleotide sequence ID" value="NZ_CP011801.1"/>
</dbReference>
<dbReference type="InterPro" id="IPR039104">
    <property type="entry name" value="6PGL"/>
</dbReference>
<dbReference type="Proteomes" id="UP000069205">
    <property type="component" value="Chromosome"/>
</dbReference>
<evidence type="ECO:0000256" key="4">
    <source>
        <dbReference type="ARBA" id="ARBA00010662"/>
    </source>
</evidence>
<evidence type="ECO:0000313" key="9">
    <source>
        <dbReference type="EMBL" id="ALA56713.1"/>
    </source>
</evidence>
<accession>A0A0K2G6Y4</accession>
<comment type="similarity">
    <text evidence="4 7">Belongs to the glucosamine/galactosamine-6-phosphate isomerase family. 6-phosphogluconolactonase subfamily.</text>
</comment>
<organism evidence="9 10">
    <name type="scientific">Nitrospira moscoviensis</name>
    <dbReference type="NCBI Taxonomy" id="42253"/>
    <lineage>
        <taxon>Bacteria</taxon>
        <taxon>Pseudomonadati</taxon>
        <taxon>Nitrospirota</taxon>
        <taxon>Nitrospiria</taxon>
        <taxon>Nitrospirales</taxon>
        <taxon>Nitrospiraceae</taxon>
        <taxon>Nitrospira</taxon>
    </lineage>
</organism>
<keyword evidence="10" id="KW-1185">Reference proteome</keyword>
<evidence type="ECO:0000313" key="10">
    <source>
        <dbReference type="Proteomes" id="UP000069205"/>
    </source>
</evidence>
<dbReference type="EC" id="3.1.1.31" evidence="5 7"/>
<evidence type="ECO:0000256" key="1">
    <source>
        <dbReference type="ARBA" id="ARBA00000832"/>
    </source>
</evidence>
<dbReference type="InterPro" id="IPR006148">
    <property type="entry name" value="Glc/Gal-6P_isomerase"/>
</dbReference>
<feature type="domain" description="Glucosamine/galactosamine-6-phosphate isomerase" evidence="8">
    <location>
        <begin position="12"/>
        <end position="238"/>
    </location>
</feature>
<dbReference type="OrthoDB" id="9810967at2"/>
<dbReference type="CDD" id="cd01400">
    <property type="entry name" value="6PGL"/>
    <property type="match status" value="1"/>
</dbReference>
<dbReference type="SUPFAM" id="SSF100950">
    <property type="entry name" value="NagB/RpiA/CoA transferase-like"/>
    <property type="match status" value="1"/>
</dbReference>
<dbReference type="GO" id="GO:0006098">
    <property type="term" value="P:pentose-phosphate shunt"/>
    <property type="evidence" value="ECO:0007669"/>
    <property type="project" value="UniProtKB-UniPathway"/>
</dbReference>
<dbReference type="EMBL" id="CP011801">
    <property type="protein sequence ID" value="ALA56713.1"/>
    <property type="molecule type" value="Genomic_DNA"/>
</dbReference>
<proteinExistence type="inferred from homology"/>
<reference evidence="9 10" key="1">
    <citation type="journal article" date="2015" name="Proc. Natl. Acad. Sci. U.S.A.">
        <title>Expanded metabolic versatility of ubiquitous nitrite-oxidizing bacteria from the genus Nitrospira.</title>
        <authorList>
            <person name="Koch H."/>
            <person name="Lucker S."/>
            <person name="Albertsen M."/>
            <person name="Kitzinger K."/>
            <person name="Herbold C."/>
            <person name="Spieck E."/>
            <person name="Nielsen P.H."/>
            <person name="Wagner M."/>
            <person name="Daims H."/>
        </authorList>
    </citation>
    <scope>NUCLEOTIDE SEQUENCE [LARGE SCALE GENOMIC DNA]</scope>
    <source>
        <strain evidence="9 10">NSP M-1</strain>
    </source>
</reference>
<protein>
    <recommendedName>
        <fullName evidence="6 7">6-phosphogluconolactonase</fullName>
        <shortName evidence="7">6PGL</shortName>
        <ecNumber evidence="5 7">3.1.1.31</ecNumber>
    </recommendedName>
</protein>
<dbReference type="AlphaFoldDB" id="A0A0K2G6Y4"/>
<comment type="catalytic activity">
    <reaction evidence="1 7">
        <text>6-phospho-D-glucono-1,5-lactone + H2O = 6-phospho-D-gluconate + H(+)</text>
        <dbReference type="Rhea" id="RHEA:12556"/>
        <dbReference type="ChEBI" id="CHEBI:15377"/>
        <dbReference type="ChEBI" id="CHEBI:15378"/>
        <dbReference type="ChEBI" id="CHEBI:57955"/>
        <dbReference type="ChEBI" id="CHEBI:58759"/>
        <dbReference type="EC" id="3.1.1.31"/>
    </reaction>
</comment>
<dbReference type="Pfam" id="PF01182">
    <property type="entry name" value="Glucosamine_iso"/>
    <property type="match status" value="1"/>
</dbReference>
<name>A0A0K2G6Y4_NITMO</name>
<dbReference type="GO" id="GO:0005975">
    <property type="term" value="P:carbohydrate metabolic process"/>
    <property type="evidence" value="ECO:0007669"/>
    <property type="project" value="UniProtKB-UniRule"/>
</dbReference>
<evidence type="ECO:0000256" key="2">
    <source>
        <dbReference type="ARBA" id="ARBA00002681"/>
    </source>
</evidence>
<dbReference type="Gene3D" id="3.40.50.1360">
    <property type="match status" value="1"/>
</dbReference>
<dbReference type="PANTHER" id="PTHR11054">
    <property type="entry name" value="6-PHOSPHOGLUCONOLACTONASE"/>
    <property type="match status" value="1"/>
</dbReference>
<evidence type="ECO:0000259" key="8">
    <source>
        <dbReference type="Pfam" id="PF01182"/>
    </source>
</evidence>
<dbReference type="UniPathway" id="UPA00115">
    <property type="reaction ID" value="UER00409"/>
</dbReference>
<gene>
    <name evidence="7" type="primary">pgl</name>
    <name evidence="9" type="ORF">NITMOv2_0274</name>
</gene>
<evidence type="ECO:0000256" key="3">
    <source>
        <dbReference type="ARBA" id="ARBA00004961"/>
    </source>
</evidence>
<dbReference type="GO" id="GO:0017057">
    <property type="term" value="F:6-phosphogluconolactonase activity"/>
    <property type="evidence" value="ECO:0007669"/>
    <property type="project" value="UniProtKB-UniRule"/>
</dbReference>
<dbReference type="STRING" id="42253.NITMOv2_0274"/>
<dbReference type="PATRIC" id="fig|42253.5.peg.265"/>
<dbReference type="InterPro" id="IPR037171">
    <property type="entry name" value="NagB/RpiA_transferase-like"/>
</dbReference>
<evidence type="ECO:0000256" key="7">
    <source>
        <dbReference type="RuleBase" id="RU365095"/>
    </source>
</evidence>
<sequence length="251" mass="27576">MSIKPEIRIAGDGQAWAHEAATFLRSICDHAIRARGRMLIALSGGSTPRTLYRTLAQPEWKRRCEWPRLHFLFGDERCVPPDHPESNFGMADRELFQPIGIPPAQISRMKGELPEPMEAAWQYEDTLRSLTDCRPPDMPEIDLILLGLGEDGHTASLFPGTEALNDRSHLVTVGRAPAGIALRLTLTLGVINRASVVLFLVTGSGKASMVRRVVEPQSEADRALPAARVSPASGRLIWMLDQSAAAQLRTA</sequence>
<comment type="function">
    <text evidence="2 7">Hydrolysis of 6-phosphogluconolactone to 6-phosphogluconate.</text>
</comment>
<dbReference type="NCBIfam" id="TIGR01198">
    <property type="entry name" value="pgl"/>
    <property type="match status" value="1"/>
</dbReference>
<evidence type="ECO:0000256" key="6">
    <source>
        <dbReference type="ARBA" id="ARBA00020337"/>
    </source>
</evidence>
<dbReference type="InterPro" id="IPR005900">
    <property type="entry name" value="6-phosphogluconolactonase_DevB"/>
</dbReference>
<comment type="pathway">
    <text evidence="3 7">Carbohydrate degradation; pentose phosphate pathway; D-ribulose 5-phosphate from D-glucose 6-phosphate (oxidative stage): step 2/3.</text>
</comment>
<dbReference type="PANTHER" id="PTHR11054:SF0">
    <property type="entry name" value="6-PHOSPHOGLUCONOLACTONASE"/>
    <property type="match status" value="1"/>
</dbReference>
<evidence type="ECO:0000256" key="5">
    <source>
        <dbReference type="ARBA" id="ARBA00013198"/>
    </source>
</evidence>
<dbReference type="KEGG" id="nmv:NITMOv2_0274"/>